<keyword evidence="2" id="KW-1185">Reference proteome</keyword>
<gene>
    <name evidence="1" type="ORF">EVAR_74085_1</name>
</gene>
<accession>A0A4C1SPJ8</accession>
<evidence type="ECO:0000313" key="1">
    <source>
        <dbReference type="EMBL" id="GBP03846.1"/>
    </source>
</evidence>
<dbReference type="EMBL" id="BGZK01003702">
    <property type="protein sequence ID" value="GBP03846.1"/>
    <property type="molecule type" value="Genomic_DNA"/>
</dbReference>
<comment type="caution">
    <text evidence="1">The sequence shown here is derived from an EMBL/GenBank/DDBJ whole genome shotgun (WGS) entry which is preliminary data.</text>
</comment>
<evidence type="ECO:0000313" key="2">
    <source>
        <dbReference type="Proteomes" id="UP000299102"/>
    </source>
</evidence>
<dbReference type="AlphaFoldDB" id="A0A4C1SPJ8"/>
<proteinExistence type="predicted"/>
<dbReference type="OrthoDB" id="412981at2759"/>
<dbReference type="Proteomes" id="UP000299102">
    <property type="component" value="Unassembled WGS sequence"/>
</dbReference>
<evidence type="ECO:0008006" key="3">
    <source>
        <dbReference type="Google" id="ProtNLM"/>
    </source>
</evidence>
<protein>
    <recommendedName>
        <fullName evidence="3">RNA-directed DNA polymerase from mobile element jockey</fullName>
    </recommendedName>
</protein>
<organism evidence="1 2">
    <name type="scientific">Eumeta variegata</name>
    <name type="common">Bagworm moth</name>
    <name type="synonym">Eumeta japonica</name>
    <dbReference type="NCBI Taxonomy" id="151549"/>
    <lineage>
        <taxon>Eukaryota</taxon>
        <taxon>Metazoa</taxon>
        <taxon>Ecdysozoa</taxon>
        <taxon>Arthropoda</taxon>
        <taxon>Hexapoda</taxon>
        <taxon>Insecta</taxon>
        <taxon>Pterygota</taxon>
        <taxon>Neoptera</taxon>
        <taxon>Endopterygota</taxon>
        <taxon>Lepidoptera</taxon>
        <taxon>Glossata</taxon>
        <taxon>Ditrysia</taxon>
        <taxon>Tineoidea</taxon>
        <taxon>Psychidae</taxon>
        <taxon>Oiketicinae</taxon>
        <taxon>Eumeta</taxon>
    </lineage>
</organism>
<reference evidence="1 2" key="1">
    <citation type="journal article" date="2019" name="Commun. Biol.">
        <title>The bagworm genome reveals a unique fibroin gene that provides high tensile strength.</title>
        <authorList>
            <person name="Kono N."/>
            <person name="Nakamura H."/>
            <person name="Ohtoshi R."/>
            <person name="Tomita M."/>
            <person name="Numata K."/>
            <person name="Arakawa K."/>
        </authorList>
    </citation>
    <scope>NUCLEOTIDE SEQUENCE [LARGE SCALE GENOMIC DNA]</scope>
</reference>
<sequence>MCFPNFPNNWKVAVVKMIPEPGKDLTKAESYRPISITNNVKALRKTTCDKIVQVVIVFQTINLALDDNMVLLNKRIDWFKSEAPSSKKLLFSCLLMYPKI</sequence>
<name>A0A4C1SPJ8_EUMVA</name>